<name>A0ABU3E1D2_9FLAO</name>
<dbReference type="CDD" id="cd08821">
    <property type="entry name" value="FMT_core_like_1"/>
    <property type="match status" value="1"/>
</dbReference>
<dbReference type="Pfam" id="PF00551">
    <property type="entry name" value="Formyl_trans_N"/>
    <property type="match status" value="1"/>
</dbReference>
<dbReference type="InterPro" id="IPR011034">
    <property type="entry name" value="Formyl_transferase-like_C_sf"/>
</dbReference>
<dbReference type="RefSeq" id="WP_311683727.1">
    <property type="nucleotide sequence ID" value="NZ_JAVRHM010000008.1"/>
</dbReference>
<feature type="domain" description="Methionyl-tRNA formyltransferase-like C-terminal" evidence="2">
    <location>
        <begin position="166"/>
        <end position="224"/>
    </location>
</feature>
<protein>
    <submittedName>
        <fullName evidence="3">Methionyl-tRNA formyltransferase</fullName>
    </submittedName>
</protein>
<dbReference type="InterPro" id="IPR036477">
    <property type="entry name" value="Formyl_transf_N_sf"/>
</dbReference>
<reference evidence="3 4" key="1">
    <citation type="submission" date="2023-09" db="EMBL/GenBank/DDBJ databases">
        <authorList>
            <person name="Rey-Velasco X."/>
        </authorList>
    </citation>
    <scope>NUCLEOTIDE SEQUENCE [LARGE SCALE GENOMIC DNA]</scope>
    <source>
        <strain evidence="3 4">F188</strain>
    </source>
</reference>
<gene>
    <name evidence="3" type="ORF">RM549_08470</name>
</gene>
<dbReference type="Proteomes" id="UP001261624">
    <property type="component" value="Unassembled WGS sequence"/>
</dbReference>
<comment type="caution">
    <text evidence="3">The sequence shown here is derived from an EMBL/GenBank/DDBJ whole genome shotgun (WGS) entry which is preliminary data.</text>
</comment>
<organism evidence="3 4">
    <name type="scientific">Autumnicola patrickiae</name>
    <dbReference type="NCBI Taxonomy" id="3075591"/>
    <lineage>
        <taxon>Bacteria</taxon>
        <taxon>Pseudomonadati</taxon>
        <taxon>Bacteroidota</taxon>
        <taxon>Flavobacteriia</taxon>
        <taxon>Flavobacteriales</taxon>
        <taxon>Flavobacteriaceae</taxon>
        <taxon>Autumnicola</taxon>
    </lineage>
</organism>
<keyword evidence="4" id="KW-1185">Reference proteome</keyword>
<sequence>METFIILSEKSWHKPLYESLKKKLSEYHWVLIDEKDRFALDKLEELQPGKIFIPHWSYIIPASIYEKFECVVFHETDLPHGRGGSPIQNLIARGINNTKISALKAGKGLDTGPIYLKKDLNLNGTTKEIFLRCSGIIEEMIEEIIQEDIKPVPQEGDIVEFKRRKPEDGDLNRLSETGKVYDFIRMLDCEGYPAAYIENEHFRFEFTRASLKSEKEIIADVRIIKK</sequence>
<evidence type="ECO:0000313" key="4">
    <source>
        <dbReference type="Proteomes" id="UP001261624"/>
    </source>
</evidence>
<dbReference type="EMBL" id="JAVRHM010000008">
    <property type="protein sequence ID" value="MDT0689816.1"/>
    <property type="molecule type" value="Genomic_DNA"/>
</dbReference>
<evidence type="ECO:0000259" key="2">
    <source>
        <dbReference type="Pfam" id="PF21553"/>
    </source>
</evidence>
<dbReference type="Gene3D" id="3.10.25.20">
    <property type="match status" value="1"/>
</dbReference>
<dbReference type="Gene3D" id="3.40.50.170">
    <property type="entry name" value="Formyl transferase, N-terminal domain"/>
    <property type="match status" value="1"/>
</dbReference>
<dbReference type="SUPFAM" id="SSF53328">
    <property type="entry name" value="Formyltransferase"/>
    <property type="match status" value="1"/>
</dbReference>
<dbReference type="SUPFAM" id="SSF50486">
    <property type="entry name" value="FMT C-terminal domain-like"/>
    <property type="match status" value="1"/>
</dbReference>
<accession>A0ABU3E1D2</accession>
<feature type="domain" description="Formyl transferase N-terminal" evidence="1">
    <location>
        <begin position="34"/>
        <end position="121"/>
    </location>
</feature>
<dbReference type="InterPro" id="IPR002376">
    <property type="entry name" value="Formyl_transf_N"/>
</dbReference>
<evidence type="ECO:0000259" key="1">
    <source>
        <dbReference type="Pfam" id="PF00551"/>
    </source>
</evidence>
<dbReference type="Pfam" id="PF21553">
    <property type="entry name" value="Formyl_trans_C_2"/>
    <property type="match status" value="1"/>
</dbReference>
<proteinExistence type="predicted"/>
<evidence type="ECO:0000313" key="3">
    <source>
        <dbReference type="EMBL" id="MDT0689816.1"/>
    </source>
</evidence>
<dbReference type="InterPro" id="IPR049355">
    <property type="entry name" value="Formyl_trans-like_C"/>
</dbReference>